<protein>
    <submittedName>
        <fullName evidence="1">Uncharacterized protein</fullName>
    </submittedName>
</protein>
<name>A0ABY7GJ63_9GAMM</name>
<dbReference type="RefSeq" id="WP_255189689.1">
    <property type="nucleotide sequence ID" value="NZ_CP113517.1"/>
</dbReference>
<keyword evidence="2" id="KW-1185">Reference proteome</keyword>
<accession>A0ABY7GJ63</accession>
<organism evidence="1 2">
    <name type="scientific">Methylomonas rapida</name>
    <dbReference type="NCBI Taxonomy" id="2963939"/>
    <lineage>
        <taxon>Bacteria</taxon>
        <taxon>Pseudomonadati</taxon>
        <taxon>Pseudomonadota</taxon>
        <taxon>Gammaproteobacteria</taxon>
        <taxon>Methylococcales</taxon>
        <taxon>Methylococcaceae</taxon>
        <taxon>Methylomonas</taxon>
    </lineage>
</organism>
<dbReference type="Proteomes" id="UP001162780">
    <property type="component" value="Chromosome"/>
</dbReference>
<reference evidence="1" key="1">
    <citation type="submission" date="2022-11" db="EMBL/GenBank/DDBJ databases">
        <title>Methylomonas rapida sp. nov., Carotenoid-Producing Obligate Methanotrophs with High Growth Characteristics and Biotechnological Potential.</title>
        <authorList>
            <person name="Tikhonova E.N."/>
            <person name="Suleimanov R.Z."/>
            <person name="Miroshnikov K."/>
            <person name="Oshkin I.Y."/>
            <person name="Belova S.E."/>
            <person name="Danilova O.V."/>
            <person name="Ashikhmin A."/>
            <person name="Konopkin A."/>
            <person name="But S.Y."/>
            <person name="Khmelenina V.N."/>
            <person name="Kuznetsov N."/>
            <person name="Pimenov N.V."/>
            <person name="Dedysh S.N."/>
        </authorList>
    </citation>
    <scope>NUCLEOTIDE SEQUENCE</scope>
    <source>
        <strain evidence="1">MP1</strain>
    </source>
</reference>
<proteinExistence type="predicted"/>
<evidence type="ECO:0000313" key="2">
    <source>
        <dbReference type="Proteomes" id="UP001162780"/>
    </source>
</evidence>
<gene>
    <name evidence="1" type="ORF">NM686_020635</name>
</gene>
<sequence>MKDKLFELDDVLEALGLEKRSDFWWRDLCKKITRKGFFPKYLNERDEDLLSDGPELDEMRKLLKNLKLELPCTREQLIDWAERCGFDDVLPEEFFEEAEVGETVSQSEYEQRLKVLEQWLIHNDYAIGCKLPKHFTVRKMYDELGQANGNLFLSLNFGSFERHFWKKQKLCSLTRGRKDTVT</sequence>
<dbReference type="EMBL" id="CP113517">
    <property type="protein sequence ID" value="WAR44716.1"/>
    <property type="molecule type" value="Genomic_DNA"/>
</dbReference>
<evidence type="ECO:0000313" key="1">
    <source>
        <dbReference type="EMBL" id="WAR44716.1"/>
    </source>
</evidence>